<dbReference type="PANTHER" id="PTHR10543:SF24">
    <property type="entry name" value="CAROTENOID ISOMEROOXYGENASE"/>
    <property type="match status" value="1"/>
</dbReference>
<comment type="similarity">
    <text evidence="1">Belongs to the carotenoid oxygenase family.</text>
</comment>
<keyword evidence="3" id="KW-0560">Oxidoreductase</keyword>
<comment type="cofactor">
    <cofactor evidence="5">
        <name>Fe(2+)</name>
        <dbReference type="ChEBI" id="CHEBI:29033"/>
    </cofactor>
    <text evidence="5">Binds 1 Fe(2+) ion per subunit.</text>
</comment>
<dbReference type="GO" id="GO:0010436">
    <property type="term" value="F:carotenoid dioxygenase activity"/>
    <property type="evidence" value="ECO:0007669"/>
    <property type="project" value="TreeGrafter"/>
</dbReference>
<feature type="binding site" evidence="5">
    <location>
        <position position="352"/>
    </location>
    <ligand>
        <name>Fe cation</name>
        <dbReference type="ChEBI" id="CHEBI:24875"/>
        <note>catalytic</note>
    </ligand>
</feature>
<organism evidence="8">
    <name type="scientific">Lygus hesperus</name>
    <name type="common">Western plant bug</name>
    <dbReference type="NCBI Taxonomy" id="30085"/>
    <lineage>
        <taxon>Eukaryota</taxon>
        <taxon>Metazoa</taxon>
        <taxon>Ecdysozoa</taxon>
        <taxon>Arthropoda</taxon>
        <taxon>Hexapoda</taxon>
        <taxon>Insecta</taxon>
        <taxon>Pterygota</taxon>
        <taxon>Neoptera</taxon>
        <taxon>Paraneoptera</taxon>
        <taxon>Hemiptera</taxon>
        <taxon>Heteroptera</taxon>
        <taxon>Panheteroptera</taxon>
        <taxon>Cimicomorpha</taxon>
        <taxon>Miridae</taxon>
        <taxon>Mirini</taxon>
        <taxon>Lygus</taxon>
    </lineage>
</organism>
<keyword evidence="8" id="KW-0503">Monooxygenase</keyword>
<dbReference type="GO" id="GO:0042574">
    <property type="term" value="P:retinal metabolic process"/>
    <property type="evidence" value="ECO:0007669"/>
    <property type="project" value="TreeGrafter"/>
</dbReference>
<dbReference type="GO" id="GO:0016121">
    <property type="term" value="P:carotene catabolic process"/>
    <property type="evidence" value="ECO:0007669"/>
    <property type="project" value="TreeGrafter"/>
</dbReference>
<dbReference type="GO" id="GO:0003834">
    <property type="term" value="F:beta-carotene 15,15'-dioxygenase activity"/>
    <property type="evidence" value="ECO:0007669"/>
    <property type="project" value="TreeGrafter"/>
</dbReference>
<evidence type="ECO:0000256" key="2">
    <source>
        <dbReference type="ARBA" id="ARBA00022723"/>
    </source>
</evidence>
<evidence type="ECO:0000256" key="1">
    <source>
        <dbReference type="ARBA" id="ARBA00006787"/>
    </source>
</evidence>
<keyword evidence="2 5" id="KW-0479">Metal-binding</keyword>
<dbReference type="AlphaFoldDB" id="A0A146M8K0"/>
<dbReference type="EMBL" id="GDHC01004082">
    <property type="protein sequence ID" value="JAQ14547.1"/>
    <property type="molecule type" value="Transcribed_RNA"/>
</dbReference>
<dbReference type="GO" id="GO:0046872">
    <property type="term" value="F:metal ion binding"/>
    <property type="evidence" value="ECO:0007669"/>
    <property type="project" value="UniProtKB-KW"/>
</dbReference>
<evidence type="ECO:0000313" key="8">
    <source>
        <dbReference type="EMBL" id="JAQ15107.1"/>
    </source>
</evidence>
<accession>A0A146M8K0</accession>
<evidence type="ECO:0000313" key="6">
    <source>
        <dbReference type="EMBL" id="JAP96984.1"/>
    </source>
</evidence>
<dbReference type="Pfam" id="PF03055">
    <property type="entry name" value="RPE65"/>
    <property type="match status" value="1"/>
</dbReference>
<feature type="binding site" evidence="5">
    <location>
        <position position="220"/>
    </location>
    <ligand>
        <name>Fe cation</name>
        <dbReference type="ChEBI" id="CHEBI:24875"/>
        <note>catalytic</note>
    </ligand>
</feature>
<feature type="binding site" evidence="5">
    <location>
        <position position="283"/>
    </location>
    <ligand>
        <name>Fe cation</name>
        <dbReference type="ChEBI" id="CHEBI:24875"/>
        <note>catalytic</note>
    </ligand>
</feature>
<name>A0A146M8K0_LYGHE</name>
<proteinExistence type="inferred from homology"/>
<gene>
    <name evidence="8" type="primary">Bcmo1_2</name>
    <name evidence="6" type="synonym">Bcmo1_0</name>
    <name evidence="7" type="synonym">Bcmo1_1</name>
    <name evidence="8" type="ORF">g.84974</name>
    <name evidence="6" type="ORF">g.84977</name>
    <name evidence="7" type="ORF">g.84980</name>
</gene>
<evidence type="ECO:0000313" key="7">
    <source>
        <dbReference type="EMBL" id="JAQ14547.1"/>
    </source>
</evidence>
<evidence type="ECO:0000256" key="4">
    <source>
        <dbReference type="ARBA" id="ARBA00023004"/>
    </source>
</evidence>
<sequence length="568" mass="64486">MDTINRLLFGAENKFETVLKDVVNKENDAKRAAKLKKLENNEKLYKDVTNVHLYMRDCTIDTAVPIKGVVEGTIPTWLNGALFRNGPGKRSFGDMRTQHAFDAAALLRKFTIKDGKVTFQSKFLKSVMFTKNTEAQRIVMGEFGTAATDDPCKSIFRRFASYFEKSEPTDNCLVTVYPYNDELYALTETVMIHRVDKQTLDSIRRVNLKDHISIVHHTAHPHLDEDGTVFNLGMVAGRGGVEYAIMEFPNTKRGTPKSKDVFADGKIAAKVPVRWRMSPCYMHSFGMSPNYFIVIEQPLGISAASMMIGKLTKKPAADSLIWYNEPTLIHVLSRETGQLVRTFEAEPFGFFHTINQFEENGQVILDVCAYKDLADLNSLTEQRIEKFQEDMKFDEGVGRPVRYVCPINPPQKEGNLVNLKGSTAKAVWCRGKIQVTAEILLEKSCDMPRIHYEKYNGKNYRYFYCFSMDCSPKTPMPIEKVDIQTKTSISWSEENVIPSEPIFVPNPRAEKEDDGVVLSSLLYTDNEKKITLLVLDAKDMTELARADFETEASNPADFHGWYLNEGEL</sequence>
<dbReference type="EMBL" id="GDHC01003522">
    <property type="protein sequence ID" value="JAQ15107.1"/>
    <property type="molecule type" value="Transcribed_RNA"/>
</dbReference>
<feature type="binding site" evidence="5">
    <location>
        <position position="559"/>
    </location>
    <ligand>
        <name>Fe cation</name>
        <dbReference type="ChEBI" id="CHEBI:24875"/>
        <note>catalytic</note>
    </ligand>
</feature>
<evidence type="ECO:0000256" key="5">
    <source>
        <dbReference type="PIRSR" id="PIRSR604294-1"/>
    </source>
</evidence>
<dbReference type="InterPro" id="IPR004294">
    <property type="entry name" value="Carotenoid_Oase"/>
</dbReference>
<dbReference type="EMBL" id="GDHC01021644">
    <property type="protein sequence ID" value="JAP96984.1"/>
    <property type="molecule type" value="Transcribed_RNA"/>
</dbReference>
<keyword evidence="4 5" id="KW-0408">Iron</keyword>
<dbReference type="GO" id="GO:0004497">
    <property type="term" value="F:monooxygenase activity"/>
    <property type="evidence" value="ECO:0007669"/>
    <property type="project" value="UniProtKB-KW"/>
</dbReference>
<protein>
    <submittedName>
        <fullName evidence="8">Beta,beta-carotene 15,15'-monooxygenase</fullName>
    </submittedName>
</protein>
<evidence type="ECO:0000256" key="3">
    <source>
        <dbReference type="ARBA" id="ARBA00023002"/>
    </source>
</evidence>
<reference evidence="8" key="1">
    <citation type="journal article" date="2016" name="Gigascience">
        <title>De novo construction of an expanded transcriptome assembly for the western tarnished plant bug, Lygus hesperus.</title>
        <authorList>
            <person name="Tassone E.E."/>
            <person name="Geib S.M."/>
            <person name="Hall B."/>
            <person name="Fabrick J.A."/>
            <person name="Brent C.S."/>
            <person name="Hull J.J."/>
        </authorList>
    </citation>
    <scope>NUCLEOTIDE SEQUENCE</scope>
</reference>
<dbReference type="PANTHER" id="PTHR10543">
    <property type="entry name" value="BETA-CAROTENE DIOXYGENASE"/>
    <property type="match status" value="1"/>
</dbReference>